<dbReference type="EMBL" id="BMAV01020214">
    <property type="protein sequence ID" value="GFY73590.1"/>
    <property type="molecule type" value="Genomic_DNA"/>
</dbReference>
<evidence type="ECO:0000313" key="2">
    <source>
        <dbReference type="EMBL" id="GFY73590.1"/>
    </source>
</evidence>
<dbReference type="AlphaFoldDB" id="A0A8X6YMJ8"/>
<sequence>MGPRRTVRLDLVDESWTRPSIVLDRRRDWTERPGPRRASRPSDFDAWECEVRTEDDGPDEAGRTEEGRSGGRAEGPRRIERVGIDRRVDLVDGSWTRPSIVLDRRKIGPRGVGPRWAEVDQRVAGPPVGRRTSKFQSRALSTPSTRGNFSSRNSRGLPSSGPCRSSADQGPLPGARSGTVVPKVTFLEGLRRDLSEYVKISRMAPFVRELRAPVSVSRSEPPV</sequence>
<accession>A0A8X6YMJ8</accession>
<proteinExistence type="predicted"/>
<protein>
    <submittedName>
        <fullName evidence="2">Uncharacterized protein</fullName>
    </submittedName>
</protein>
<organism evidence="2 3">
    <name type="scientific">Trichonephila inaurata madagascariensis</name>
    <dbReference type="NCBI Taxonomy" id="2747483"/>
    <lineage>
        <taxon>Eukaryota</taxon>
        <taxon>Metazoa</taxon>
        <taxon>Ecdysozoa</taxon>
        <taxon>Arthropoda</taxon>
        <taxon>Chelicerata</taxon>
        <taxon>Arachnida</taxon>
        <taxon>Araneae</taxon>
        <taxon>Araneomorphae</taxon>
        <taxon>Entelegynae</taxon>
        <taxon>Araneoidea</taxon>
        <taxon>Nephilidae</taxon>
        <taxon>Trichonephila</taxon>
        <taxon>Trichonephila inaurata</taxon>
    </lineage>
</organism>
<feature type="region of interest" description="Disordered" evidence="1">
    <location>
        <begin position="23"/>
        <end position="85"/>
    </location>
</feature>
<dbReference type="Proteomes" id="UP000886998">
    <property type="component" value="Unassembled WGS sequence"/>
</dbReference>
<name>A0A8X6YMJ8_9ARAC</name>
<feature type="region of interest" description="Disordered" evidence="1">
    <location>
        <begin position="118"/>
        <end position="181"/>
    </location>
</feature>
<evidence type="ECO:0000256" key="1">
    <source>
        <dbReference type="SAM" id="MobiDB-lite"/>
    </source>
</evidence>
<evidence type="ECO:0000313" key="3">
    <source>
        <dbReference type="Proteomes" id="UP000886998"/>
    </source>
</evidence>
<feature type="compositionally biased region" description="Polar residues" evidence="1">
    <location>
        <begin position="134"/>
        <end position="168"/>
    </location>
</feature>
<gene>
    <name evidence="2" type="ORF">TNIN_295321</name>
</gene>
<feature type="compositionally biased region" description="Basic and acidic residues" evidence="1">
    <location>
        <begin position="49"/>
        <end position="85"/>
    </location>
</feature>
<feature type="compositionally biased region" description="Basic and acidic residues" evidence="1">
    <location>
        <begin position="23"/>
        <end position="34"/>
    </location>
</feature>
<reference evidence="2" key="1">
    <citation type="submission" date="2020-08" db="EMBL/GenBank/DDBJ databases">
        <title>Multicomponent nature underlies the extraordinary mechanical properties of spider dragline silk.</title>
        <authorList>
            <person name="Kono N."/>
            <person name="Nakamura H."/>
            <person name="Mori M."/>
            <person name="Yoshida Y."/>
            <person name="Ohtoshi R."/>
            <person name="Malay A.D."/>
            <person name="Moran D.A.P."/>
            <person name="Tomita M."/>
            <person name="Numata K."/>
            <person name="Arakawa K."/>
        </authorList>
    </citation>
    <scope>NUCLEOTIDE SEQUENCE</scope>
</reference>
<keyword evidence="3" id="KW-1185">Reference proteome</keyword>
<comment type="caution">
    <text evidence="2">The sequence shown here is derived from an EMBL/GenBank/DDBJ whole genome shotgun (WGS) entry which is preliminary data.</text>
</comment>